<dbReference type="InterPro" id="IPR017972">
    <property type="entry name" value="Cyt_P450_CS"/>
</dbReference>
<dbReference type="PRINTS" id="PR00463">
    <property type="entry name" value="EP450I"/>
</dbReference>
<name>A0ABM1XP84_AEDAL</name>
<dbReference type="SUPFAM" id="SSF48264">
    <property type="entry name" value="Cytochrome P450"/>
    <property type="match status" value="1"/>
</dbReference>
<keyword evidence="7 14" id="KW-0479">Metal-binding</keyword>
<keyword evidence="13 15" id="KW-0472">Membrane</keyword>
<evidence type="ECO:0000256" key="13">
    <source>
        <dbReference type="ARBA" id="ARBA00023136"/>
    </source>
</evidence>
<keyword evidence="9" id="KW-0492">Microsome</keyword>
<keyword evidence="10 14" id="KW-0560">Oxidoreductase</keyword>
<dbReference type="CDD" id="cd11056">
    <property type="entry name" value="CYP6-like"/>
    <property type="match status" value="1"/>
</dbReference>
<keyword evidence="12 14" id="KW-0503">Monooxygenase</keyword>
<evidence type="ECO:0000256" key="6">
    <source>
        <dbReference type="ARBA" id="ARBA00022617"/>
    </source>
</evidence>
<dbReference type="InterPro" id="IPR001128">
    <property type="entry name" value="Cyt_P450"/>
</dbReference>
<evidence type="ECO:0000256" key="5">
    <source>
        <dbReference type="ARBA" id="ARBA00010617"/>
    </source>
</evidence>
<dbReference type="GeneID" id="109403897"/>
<keyword evidence="17" id="KW-1185">Reference proteome</keyword>
<evidence type="ECO:0000256" key="12">
    <source>
        <dbReference type="ARBA" id="ARBA00023033"/>
    </source>
</evidence>
<evidence type="ECO:0000256" key="8">
    <source>
        <dbReference type="ARBA" id="ARBA00022824"/>
    </source>
</evidence>
<evidence type="ECO:0000256" key="3">
    <source>
        <dbReference type="ARBA" id="ARBA00004174"/>
    </source>
</evidence>
<sequence length="534" mass="60986">MEAYALYLSIVVGVLLVIYRRITKYYEYFHGKPIPSMEASPPFGSTGGLYRKKYSFNDFIKMAYDKFPGAKVFGLFDMTTKLFVICDRELIKKITVKDFDYFVNRRPTFGQSKDDHDGMLFNKTLPVLNDQKWRDMRATLSPAFTGSKIRAMFELIQDYSSRMVEILKDQSQATGYMDCDMKDCFGRVANDVIATCAFGLEVESLKNRENEFYVTGKKMLNFNRVSVILRILGFNMFPSLMAKFGFDLIEAEYSQYFSQIIKDAVRTRETHGIVRPDMIHLLVQAKKGVLNGQPEVAEANTGFVMVEESEVGKSSTTKAITDSELVAQCLVFFLAGFDSVSAGMMFMAYELALNPDVQQILHVEIDEANKQLAGKAPTYDTIQMMRYLDMVVSETLRKWPAAAFDRKCERDYVLDDGAGLKFTIDRGACIWIPVHGIHRDPKYYPNPDKFDPERFSESNRGNLDMTMYMPFGAGPRNCIGSRFALMEIKAIMYALLLNFRIERNEKTNVPLRLVKGFRGLNGEGGIHLRLTLRR</sequence>
<evidence type="ECO:0000256" key="9">
    <source>
        <dbReference type="ARBA" id="ARBA00022848"/>
    </source>
</evidence>
<evidence type="ECO:0000313" key="17">
    <source>
        <dbReference type="Proteomes" id="UP000069940"/>
    </source>
</evidence>
<feature type="transmembrane region" description="Helical" evidence="15">
    <location>
        <begin position="6"/>
        <end position="22"/>
    </location>
</feature>
<evidence type="ECO:0000256" key="14">
    <source>
        <dbReference type="RuleBase" id="RU000461"/>
    </source>
</evidence>
<dbReference type="PROSITE" id="PS00086">
    <property type="entry name" value="CYTOCHROME_P450"/>
    <property type="match status" value="1"/>
</dbReference>
<evidence type="ECO:0000256" key="10">
    <source>
        <dbReference type="ARBA" id="ARBA00023002"/>
    </source>
</evidence>
<reference evidence="16" key="2">
    <citation type="submission" date="2025-05" db="UniProtKB">
        <authorList>
            <consortium name="EnsemblMetazoa"/>
        </authorList>
    </citation>
    <scope>IDENTIFICATION</scope>
    <source>
        <strain evidence="16">Foshan</strain>
    </source>
</reference>
<comment type="function">
    <text evidence="2">May be involved in the metabolism of insect hormones and in the breakdown of synthetic insecticides.</text>
</comment>
<dbReference type="RefSeq" id="XP_019532346.3">
    <property type="nucleotide sequence ID" value="XM_019676801.3"/>
</dbReference>
<keyword evidence="15" id="KW-1133">Transmembrane helix</keyword>
<reference evidence="17" key="1">
    <citation type="journal article" date="2015" name="Proc. Natl. Acad. Sci. U.S.A.">
        <title>Genome sequence of the Asian Tiger mosquito, Aedes albopictus, reveals insights into its biology, genetics, and evolution.</title>
        <authorList>
            <person name="Chen X.G."/>
            <person name="Jiang X."/>
            <person name="Gu J."/>
            <person name="Xu M."/>
            <person name="Wu Y."/>
            <person name="Deng Y."/>
            <person name="Zhang C."/>
            <person name="Bonizzoni M."/>
            <person name="Dermauw W."/>
            <person name="Vontas J."/>
            <person name="Armbruster P."/>
            <person name="Huang X."/>
            <person name="Yang Y."/>
            <person name="Zhang H."/>
            <person name="He W."/>
            <person name="Peng H."/>
            <person name="Liu Y."/>
            <person name="Wu K."/>
            <person name="Chen J."/>
            <person name="Lirakis M."/>
            <person name="Topalis P."/>
            <person name="Van Leeuwen T."/>
            <person name="Hall A.B."/>
            <person name="Jiang X."/>
            <person name="Thorpe C."/>
            <person name="Mueller R.L."/>
            <person name="Sun C."/>
            <person name="Waterhouse R.M."/>
            <person name="Yan G."/>
            <person name="Tu Z.J."/>
            <person name="Fang X."/>
            <person name="James A.A."/>
        </authorList>
    </citation>
    <scope>NUCLEOTIDE SEQUENCE [LARGE SCALE GENOMIC DNA]</scope>
    <source>
        <strain evidence="17">Foshan</strain>
    </source>
</reference>
<dbReference type="InterPro" id="IPR050476">
    <property type="entry name" value="Insect_CytP450_Detox"/>
</dbReference>
<comment type="subcellular location">
    <subcellularLocation>
        <location evidence="4">Endoplasmic reticulum membrane</location>
        <topology evidence="4">Peripheral membrane protein</topology>
    </subcellularLocation>
    <subcellularLocation>
        <location evidence="3">Microsome membrane</location>
        <topology evidence="3">Peripheral membrane protein</topology>
    </subcellularLocation>
</comment>
<evidence type="ECO:0000256" key="15">
    <source>
        <dbReference type="SAM" id="Phobius"/>
    </source>
</evidence>
<dbReference type="InterPro" id="IPR036396">
    <property type="entry name" value="Cyt_P450_sf"/>
</dbReference>
<evidence type="ECO:0000256" key="2">
    <source>
        <dbReference type="ARBA" id="ARBA00003690"/>
    </source>
</evidence>
<dbReference type="PANTHER" id="PTHR24292:SF54">
    <property type="entry name" value="CYP9F3-RELATED"/>
    <property type="match status" value="1"/>
</dbReference>
<dbReference type="Gene3D" id="1.10.630.10">
    <property type="entry name" value="Cytochrome P450"/>
    <property type="match status" value="1"/>
</dbReference>
<evidence type="ECO:0000256" key="4">
    <source>
        <dbReference type="ARBA" id="ARBA00004406"/>
    </source>
</evidence>
<dbReference type="Pfam" id="PF00067">
    <property type="entry name" value="p450"/>
    <property type="match status" value="1"/>
</dbReference>
<dbReference type="Proteomes" id="UP000069940">
    <property type="component" value="Unassembled WGS sequence"/>
</dbReference>
<organism evidence="16 17">
    <name type="scientific">Aedes albopictus</name>
    <name type="common">Asian tiger mosquito</name>
    <name type="synonym">Stegomyia albopicta</name>
    <dbReference type="NCBI Taxonomy" id="7160"/>
    <lineage>
        <taxon>Eukaryota</taxon>
        <taxon>Metazoa</taxon>
        <taxon>Ecdysozoa</taxon>
        <taxon>Arthropoda</taxon>
        <taxon>Hexapoda</taxon>
        <taxon>Insecta</taxon>
        <taxon>Pterygota</taxon>
        <taxon>Neoptera</taxon>
        <taxon>Endopterygota</taxon>
        <taxon>Diptera</taxon>
        <taxon>Nematocera</taxon>
        <taxon>Culicoidea</taxon>
        <taxon>Culicidae</taxon>
        <taxon>Culicinae</taxon>
        <taxon>Aedini</taxon>
        <taxon>Aedes</taxon>
        <taxon>Stegomyia</taxon>
    </lineage>
</organism>
<protein>
    <recommendedName>
        <fullName evidence="18">Cytochrome</fullName>
    </recommendedName>
</protein>
<evidence type="ECO:0000313" key="16">
    <source>
        <dbReference type="EnsemblMetazoa" id="AALFPA23_001513.P38700"/>
    </source>
</evidence>
<accession>A0ABM1XP84</accession>
<evidence type="ECO:0000256" key="1">
    <source>
        <dbReference type="ARBA" id="ARBA00001971"/>
    </source>
</evidence>
<dbReference type="PRINTS" id="PR00385">
    <property type="entry name" value="P450"/>
</dbReference>
<dbReference type="InterPro" id="IPR002401">
    <property type="entry name" value="Cyt_P450_E_grp-I"/>
</dbReference>
<dbReference type="EnsemblMetazoa" id="AALFPA23_001513.R38700">
    <property type="protein sequence ID" value="AALFPA23_001513.P38700"/>
    <property type="gene ID" value="AALFPA23_001513"/>
</dbReference>
<evidence type="ECO:0000256" key="7">
    <source>
        <dbReference type="ARBA" id="ARBA00022723"/>
    </source>
</evidence>
<evidence type="ECO:0008006" key="18">
    <source>
        <dbReference type="Google" id="ProtNLM"/>
    </source>
</evidence>
<keyword evidence="8" id="KW-0256">Endoplasmic reticulum</keyword>
<keyword evidence="15" id="KW-0812">Transmembrane</keyword>
<keyword evidence="11 14" id="KW-0408">Iron</keyword>
<keyword evidence="6 14" id="KW-0349">Heme</keyword>
<comment type="cofactor">
    <cofactor evidence="1">
        <name>heme</name>
        <dbReference type="ChEBI" id="CHEBI:30413"/>
    </cofactor>
</comment>
<comment type="similarity">
    <text evidence="5 14">Belongs to the cytochrome P450 family.</text>
</comment>
<evidence type="ECO:0000256" key="11">
    <source>
        <dbReference type="ARBA" id="ARBA00023004"/>
    </source>
</evidence>
<proteinExistence type="inferred from homology"/>
<dbReference type="PANTHER" id="PTHR24292">
    <property type="entry name" value="CYTOCHROME P450"/>
    <property type="match status" value="1"/>
</dbReference>